<dbReference type="Pfam" id="PF03184">
    <property type="entry name" value="DDE_1"/>
    <property type="match status" value="1"/>
</dbReference>
<organism evidence="2 3">
    <name type="scientific">Elysia crispata</name>
    <name type="common">lettuce slug</name>
    <dbReference type="NCBI Taxonomy" id="231223"/>
    <lineage>
        <taxon>Eukaryota</taxon>
        <taxon>Metazoa</taxon>
        <taxon>Spiralia</taxon>
        <taxon>Lophotrochozoa</taxon>
        <taxon>Mollusca</taxon>
        <taxon>Gastropoda</taxon>
        <taxon>Heterobranchia</taxon>
        <taxon>Euthyneura</taxon>
        <taxon>Panpulmonata</taxon>
        <taxon>Sacoglossa</taxon>
        <taxon>Placobranchoidea</taxon>
        <taxon>Plakobranchidae</taxon>
        <taxon>Elysia</taxon>
    </lineage>
</organism>
<dbReference type="EMBL" id="JAWDGP010004972">
    <property type="protein sequence ID" value="KAK3760524.1"/>
    <property type="molecule type" value="Genomic_DNA"/>
</dbReference>
<accession>A0AAE0Z0D9</accession>
<protein>
    <recommendedName>
        <fullName evidence="1">DDE-1 domain-containing protein</fullName>
    </recommendedName>
</protein>
<sequence>MRNYKRKTDRGTSHRETMMEAVKLVPLSWTENEMAGQTGPNASGKNTSCLGAIVFCKSNNITLLSFPPLCSHELQPLDKSVYGPFKTYYQAGDNWMRNPLNAGETMTIHTSPKLISYAFEKKCCF</sequence>
<gene>
    <name evidence="2" type="ORF">RRG08_022809</name>
</gene>
<dbReference type="Proteomes" id="UP001283361">
    <property type="component" value="Unassembled WGS sequence"/>
</dbReference>
<comment type="caution">
    <text evidence="2">The sequence shown here is derived from an EMBL/GenBank/DDBJ whole genome shotgun (WGS) entry which is preliminary data.</text>
</comment>
<evidence type="ECO:0000259" key="1">
    <source>
        <dbReference type="Pfam" id="PF03184"/>
    </source>
</evidence>
<dbReference type="AlphaFoldDB" id="A0AAE0Z0D9"/>
<evidence type="ECO:0000313" key="2">
    <source>
        <dbReference type="EMBL" id="KAK3760524.1"/>
    </source>
</evidence>
<evidence type="ECO:0000313" key="3">
    <source>
        <dbReference type="Proteomes" id="UP001283361"/>
    </source>
</evidence>
<reference evidence="2" key="1">
    <citation type="journal article" date="2023" name="G3 (Bethesda)">
        <title>A reference genome for the long-term kleptoplast-retaining sea slug Elysia crispata morphotype clarki.</title>
        <authorList>
            <person name="Eastman K.E."/>
            <person name="Pendleton A.L."/>
            <person name="Shaikh M.A."/>
            <person name="Suttiyut T."/>
            <person name="Ogas R."/>
            <person name="Tomko P."/>
            <person name="Gavelis G."/>
            <person name="Widhalm J.R."/>
            <person name="Wisecaver J.H."/>
        </authorList>
    </citation>
    <scope>NUCLEOTIDE SEQUENCE</scope>
    <source>
        <strain evidence="2">ECLA1</strain>
    </source>
</reference>
<dbReference type="GO" id="GO:0003676">
    <property type="term" value="F:nucleic acid binding"/>
    <property type="evidence" value="ECO:0007669"/>
    <property type="project" value="InterPro"/>
</dbReference>
<name>A0AAE0Z0D9_9GAST</name>
<dbReference type="InterPro" id="IPR004875">
    <property type="entry name" value="DDE_SF_endonuclease_dom"/>
</dbReference>
<proteinExistence type="predicted"/>
<feature type="domain" description="DDE-1" evidence="1">
    <location>
        <begin position="56"/>
        <end position="105"/>
    </location>
</feature>
<keyword evidence="3" id="KW-1185">Reference proteome</keyword>